<dbReference type="InterPro" id="IPR041920">
    <property type="entry name" value="ROS/MUCR_sf"/>
</dbReference>
<evidence type="ECO:0000256" key="2">
    <source>
        <dbReference type="SAM" id="MobiDB-lite"/>
    </source>
</evidence>
<evidence type="ECO:0000313" key="4">
    <source>
        <dbReference type="Proteomes" id="UP000198525"/>
    </source>
</evidence>
<sequence length="174" mass="20237">MRKEPFQSLEELDAYVGGPKIQCLECGRWFRGLATHLPRTHGMTHADYREKWGIPRRYPLTGTATRETLSQQMRDQIDAGVLTHDHLPDASQAARQAGRSRKRLVDDERHRRITAERRPGDHHRLPPGAKRADGRDADRRREYQIAYRALKRGDSEPMQRYRARYLEAPSDDPT</sequence>
<dbReference type="RefSeq" id="WP_089686289.1">
    <property type="nucleotide sequence ID" value="NZ_FNES01000009.1"/>
</dbReference>
<accession>A0A1G8XDD4</accession>
<dbReference type="InterPro" id="IPR008807">
    <property type="entry name" value="ROS_MUCR"/>
</dbReference>
<dbReference type="GO" id="GO:0006355">
    <property type="term" value="P:regulation of DNA-templated transcription"/>
    <property type="evidence" value="ECO:0007669"/>
    <property type="project" value="InterPro"/>
</dbReference>
<evidence type="ECO:0000256" key="1">
    <source>
        <dbReference type="ARBA" id="ARBA00007031"/>
    </source>
</evidence>
<protein>
    <submittedName>
        <fullName evidence="3">ROS/MUCR transcriptional regulator protein</fullName>
    </submittedName>
</protein>
<comment type="similarity">
    <text evidence="1">Belongs to the ros/MucR family.</text>
</comment>
<dbReference type="Gene3D" id="1.10.10.1550">
    <property type="entry name" value="ROS/MUCR transcriptional regulator protein"/>
    <property type="match status" value="1"/>
</dbReference>
<dbReference type="AlphaFoldDB" id="A0A1G8XDD4"/>
<dbReference type="Proteomes" id="UP000198525">
    <property type="component" value="Unassembled WGS sequence"/>
</dbReference>
<dbReference type="EMBL" id="FNES01000009">
    <property type="protein sequence ID" value="SDJ88618.1"/>
    <property type="molecule type" value="Genomic_DNA"/>
</dbReference>
<feature type="region of interest" description="Disordered" evidence="2">
    <location>
        <begin position="89"/>
        <end position="140"/>
    </location>
</feature>
<evidence type="ECO:0000313" key="3">
    <source>
        <dbReference type="EMBL" id="SDJ88618.1"/>
    </source>
</evidence>
<dbReference type="GO" id="GO:0003677">
    <property type="term" value="F:DNA binding"/>
    <property type="evidence" value="ECO:0007669"/>
    <property type="project" value="InterPro"/>
</dbReference>
<feature type="compositionally biased region" description="Basic and acidic residues" evidence="2">
    <location>
        <begin position="103"/>
        <end position="140"/>
    </location>
</feature>
<organism evidence="3 4">
    <name type="scientific">Billgrantia gudaonensis</name>
    <dbReference type="NCBI Taxonomy" id="376427"/>
    <lineage>
        <taxon>Bacteria</taxon>
        <taxon>Pseudomonadati</taxon>
        <taxon>Pseudomonadota</taxon>
        <taxon>Gammaproteobacteria</taxon>
        <taxon>Oceanospirillales</taxon>
        <taxon>Halomonadaceae</taxon>
        <taxon>Billgrantia</taxon>
    </lineage>
</organism>
<dbReference type="OrthoDB" id="6631728at2"/>
<proteinExistence type="inferred from homology"/>
<reference evidence="3 4" key="1">
    <citation type="submission" date="2016-10" db="EMBL/GenBank/DDBJ databases">
        <authorList>
            <person name="de Groot N.N."/>
        </authorList>
    </citation>
    <scope>NUCLEOTIDE SEQUENCE [LARGE SCALE GENOMIC DNA]</scope>
    <source>
        <strain evidence="3 4">CGMCC 1.6133</strain>
    </source>
</reference>
<dbReference type="Pfam" id="PF05443">
    <property type="entry name" value="ROS_MUCR"/>
    <property type="match status" value="1"/>
</dbReference>
<dbReference type="GO" id="GO:0008270">
    <property type="term" value="F:zinc ion binding"/>
    <property type="evidence" value="ECO:0007669"/>
    <property type="project" value="InterPro"/>
</dbReference>
<keyword evidence="4" id="KW-1185">Reference proteome</keyword>
<name>A0A1G8XDD4_9GAMM</name>
<gene>
    <name evidence="3" type="ORF">SAMN04487954_10910</name>
</gene>
<dbReference type="STRING" id="376427.SAMN04487954_10910"/>